<keyword evidence="1" id="KW-0812">Transmembrane</keyword>
<evidence type="ECO:0000256" key="1">
    <source>
        <dbReference type="SAM" id="Phobius"/>
    </source>
</evidence>
<dbReference type="Pfam" id="PF11139">
    <property type="entry name" value="SfLAP"/>
    <property type="match status" value="1"/>
</dbReference>
<name>A0ABN2H7P6_9MICO</name>
<keyword evidence="3" id="KW-1185">Reference proteome</keyword>
<dbReference type="InterPro" id="IPR021315">
    <property type="entry name" value="Gap/Sap"/>
</dbReference>
<sequence length="223" mass="22302">MLDVIGDLIPFGIGVALSPFPIIAVLLLLTAPVGLGGSSLFLLGRAAGFALLTAVFAVVSDLIDQAAGSSLPAAVLRLALGVVLVGVGIRKFVRRPRADAAPKLPGWMQSIERTGRGGALRLGFVLTVVNPKEIAFAAGAGLTIGGAFLPIGQAIGAGALFVVLACLSVAVPVTLVAVAGDRVTPVLQTAKNWLIANNAIVMALVLIVIGAMLIGSGVSGLSG</sequence>
<comment type="caution">
    <text evidence="2">The sequence shown here is derived from an EMBL/GenBank/DDBJ whole genome shotgun (WGS) entry which is preliminary data.</text>
</comment>
<gene>
    <name evidence="2" type="ORF">GCM10009807_28930</name>
</gene>
<reference evidence="2 3" key="1">
    <citation type="journal article" date="2019" name="Int. J. Syst. Evol. Microbiol.">
        <title>The Global Catalogue of Microorganisms (GCM) 10K type strain sequencing project: providing services to taxonomists for standard genome sequencing and annotation.</title>
        <authorList>
            <consortium name="The Broad Institute Genomics Platform"/>
            <consortium name="The Broad Institute Genome Sequencing Center for Infectious Disease"/>
            <person name="Wu L."/>
            <person name="Ma J."/>
        </authorList>
    </citation>
    <scope>NUCLEOTIDE SEQUENCE [LARGE SCALE GENOMIC DNA]</scope>
    <source>
        <strain evidence="2 3">JCM 15575</strain>
    </source>
</reference>
<dbReference type="Proteomes" id="UP001500596">
    <property type="component" value="Unassembled WGS sequence"/>
</dbReference>
<evidence type="ECO:0000313" key="2">
    <source>
        <dbReference type="EMBL" id="GAA1683320.1"/>
    </source>
</evidence>
<feature type="transmembrane region" description="Helical" evidence="1">
    <location>
        <begin position="40"/>
        <end position="59"/>
    </location>
</feature>
<feature type="transmembrane region" description="Helical" evidence="1">
    <location>
        <begin position="12"/>
        <end position="33"/>
    </location>
</feature>
<organism evidence="2 3">
    <name type="scientific">Microbacterium lacus</name>
    <dbReference type="NCBI Taxonomy" id="415217"/>
    <lineage>
        <taxon>Bacteria</taxon>
        <taxon>Bacillati</taxon>
        <taxon>Actinomycetota</taxon>
        <taxon>Actinomycetes</taxon>
        <taxon>Micrococcales</taxon>
        <taxon>Microbacteriaceae</taxon>
        <taxon>Microbacterium</taxon>
    </lineage>
</organism>
<proteinExistence type="predicted"/>
<dbReference type="EMBL" id="BAAAPK010000001">
    <property type="protein sequence ID" value="GAA1683320.1"/>
    <property type="molecule type" value="Genomic_DNA"/>
</dbReference>
<feature type="transmembrane region" description="Helical" evidence="1">
    <location>
        <begin position="71"/>
        <end position="89"/>
    </location>
</feature>
<accession>A0ABN2H7P6</accession>
<feature type="transmembrane region" description="Helical" evidence="1">
    <location>
        <begin position="192"/>
        <end position="214"/>
    </location>
</feature>
<protein>
    <submittedName>
        <fullName evidence="2">GAP family protein</fullName>
    </submittedName>
</protein>
<keyword evidence="1" id="KW-1133">Transmembrane helix</keyword>
<evidence type="ECO:0000313" key="3">
    <source>
        <dbReference type="Proteomes" id="UP001500596"/>
    </source>
</evidence>
<feature type="transmembrane region" description="Helical" evidence="1">
    <location>
        <begin position="157"/>
        <end position="180"/>
    </location>
</feature>
<dbReference type="RefSeq" id="WP_344055587.1">
    <property type="nucleotide sequence ID" value="NZ_BAAAPK010000001.1"/>
</dbReference>
<feature type="transmembrane region" description="Helical" evidence="1">
    <location>
        <begin position="134"/>
        <end position="151"/>
    </location>
</feature>
<keyword evidence="1" id="KW-0472">Membrane</keyword>